<keyword evidence="2" id="KW-1185">Reference proteome</keyword>
<reference evidence="1 2" key="1">
    <citation type="submission" date="2020-06" db="EMBL/GenBank/DDBJ databases">
        <authorList>
            <person name="Li R."/>
            <person name="Bekaert M."/>
        </authorList>
    </citation>
    <scope>NUCLEOTIDE SEQUENCE [LARGE SCALE GENOMIC DNA]</scope>
    <source>
        <strain evidence="2">wild</strain>
    </source>
</reference>
<dbReference type="OrthoDB" id="6153719at2759"/>
<dbReference type="Proteomes" id="UP000507470">
    <property type="component" value="Unassembled WGS sequence"/>
</dbReference>
<accession>A0A6J8CPQ3</accession>
<dbReference type="EMBL" id="CACVKT020005672">
    <property type="protein sequence ID" value="CAC5397247.1"/>
    <property type="molecule type" value="Genomic_DNA"/>
</dbReference>
<organism evidence="1 2">
    <name type="scientific">Mytilus coruscus</name>
    <name type="common">Sea mussel</name>
    <dbReference type="NCBI Taxonomy" id="42192"/>
    <lineage>
        <taxon>Eukaryota</taxon>
        <taxon>Metazoa</taxon>
        <taxon>Spiralia</taxon>
        <taxon>Lophotrochozoa</taxon>
        <taxon>Mollusca</taxon>
        <taxon>Bivalvia</taxon>
        <taxon>Autobranchia</taxon>
        <taxon>Pteriomorphia</taxon>
        <taxon>Mytilida</taxon>
        <taxon>Mytiloidea</taxon>
        <taxon>Mytilidae</taxon>
        <taxon>Mytilinae</taxon>
        <taxon>Mytilus</taxon>
    </lineage>
</organism>
<sequence>MSSHCYVATFRDNIYHTNNETNTVTCYNLQGKIQWTFHNKSVLKSPLGIDVDNDGNVYVVGFRSINVVVISPDGQRYREILTASDSLSSPNSLHFSRSNNQLVAVKILVLTLQCCDIGCMSGCQDPGAYITMVWYKMGGCQDPGAYITMLCYKMGGCQDPGAYITMLRYKMGDCQDPGAYIAMLWQVKLCTYPDHTGKGKTFRGISTTHSQHILEEYGVLLPVGTGVCHQCYLKLPKQDCMNEENLQSFSQELSVAESTEEDGQFYKLGEQQVYNNTVTLQPRDKEATSLENSQSCIDDAVVDSDFQSINTSSSQPLSQILSWSEENIDTVLTDLNDAIGVLGHGQISPIKYRVRRDLDLLQPSSLRTVKRKAGETINLFLDELQQLIPGVTVHAIDEAHKHATKIGAGMSVPSKEPAKRQKMDREKLDHALDFFFDPTFHQITAFGTKEMKLSSGTLLTIPNVVRTAYHSTLVDTYLSYCSETSFDPLCKSSLYKILIECPASRQTNLKGLDNIAANGNSAYDTLMDVIAVLENQSIGRSNALLKECKEKLQSSKLYLKTEYKLHLERESRCPDHCINFALSDKTNRNLTSQCCNHDHDMSCDRCNDFDEAFSMLRSFVLGNDGMQYFV</sequence>
<proteinExistence type="predicted"/>
<evidence type="ECO:0000313" key="1">
    <source>
        <dbReference type="EMBL" id="CAC5397247.1"/>
    </source>
</evidence>
<dbReference type="Gene3D" id="2.120.10.30">
    <property type="entry name" value="TolB, C-terminal domain"/>
    <property type="match status" value="1"/>
</dbReference>
<gene>
    <name evidence="1" type="ORF">MCOR_31701</name>
</gene>
<evidence type="ECO:0000313" key="2">
    <source>
        <dbReference type="Proteomes" id="UP000507470"/>
    </source>
</evidence>
<name>A0A6J8CPQ3_MYTCO</name>
<dbReference type="AlphaFoldDB" id="A0A6J8CPQ3"/>
<dbReference type="InterPro" id="IPR011042">
    <property type="entry name" value="6-blade_b-propeller_TolB-like"/>
</dbReference>
<protein>
    <submittedName>
        <fullName evidence="1">Uncharacterized protein</fullName>
    </submittedName>
</protein>
<dbReference type="SUPFAM" id="SSF63825">
    <property type="entry name" value="YWTD domain"/>
    <property type="match status" value="1"/>
</dbReference>